<dbReference type="GO" id="GO:0003723">
    <property type="term" value="F:RNA binding"/>
    <property type="evidence" value="ECO:0007669"/>
    <property type="project" value="InterPro"/>
</dbReference>
<accession>A0A0B7JTL8</accession>
<dbReference type="PANTHER" id="PTHR48277">
    <property type="entry name" value="MITOCHONDRIAL RIBOSOMAL PROTEIN S5"/>
    <property type="match status" value="1"/>
</dbReference>
<dbReference type="Gene3D" id="3.30.160.20">
    <property type="match status" value="1"/>
</dbReference>
<evidence type="ECO:0000256" key="5">
    <source>
        <dbReference type="ARBA" id="ARBA00023274"/>
    </source>
</evidence>
<dbReference type="InterPro" id="IPR014721">
    <property type="entry name" value="Ribsml_uS5_D2-typ_fold_subgr"/>
</dbReference>
<name>A0A0B7JTL8_BIOOC</name>
<dbReference type="AlphaFoldDB" id="A0A0B7JTL8"/>
<evidence type="ECO:0000256" key="1">
    <source>
        <dbReference type="ARBA" id="ARBA00004173"/>
    </source>
</evidence>
<dbReference type="InterPro" id="IPR018192">
    <property type="entry name" value="Ribosomal_uS5_N_CS"/>
</dbReference>
<gene>
    <name evidence="11" type="ORF">BN869_000001881_1</name>
</gene>
<keyword evidence="3 8" id="KW-0689">Ribosomal protein</keyword>
<dbReference type="InterPro" id="IPR013810">
    <property type="entry name" value="Ribosomal_uS5_N"/>
</dbReference>
<organism evidence="11">
    <name type="scientific">Bionectria ochroleuca</name>
    <name type="common">Gliocladium roseum</name>
    <dbReference type="NCBI Taxonomy" id="29856"/>
    <lineage>
        <taxon>Eukaryota</taxon>
        <taxon>Fungi</taxon>
        <taxon>Dikarya</taxon>
        <taxon>Ascomycota</taxon>
        <taxon>Pezizomycotina</taxon>
        <taxon>Sordariomycetes</taxon>
        <taxon>Hypocreomycetidae</taxon>
        <taxon>Hypocreales</taxon>
        <taxon>Bionectriaceae</taxon>
        <taxon>Clonostachys</taxon>
    </lineage>
</organism>
<dbReference type="SUPFAM" id="SSF54211">
    <property type="entry name" value="Ribosomal protein S5 domain 2-like"/>
    <property type="match status" value="1"/>
</dbReference>
<dbReference type="GO" id="GO:0005763">
    <property type="term" value="C:mitochondrial small ribosomal subunit"/>
    <property type="evidence" value="ECO:0007669"/>
    <property type="project" value="UniProtKB-ARBA"/>
</dbReference>
<protein>
    <recommendedName>
        <fullName evidence="7">Small ribosomal subunit protein uS5m</fullName>
    </recommendedName>
</protein>
<comment type="function">
    <text evidence="6">Component of the mitochondrial ribosome (mitoribosome), a dedicated translation machinery responsible for the synthesis of mitochondrial genome-encoded proteins, including at least some of the essential transmembrane subunits of the mitochondrial respiratory chain. The mitoribosomes are attached to the mitochondrial inner membrane and translation products are cotranslationally integrated into the membrane.</text>
</comment>
<dbReference type="PANTHER" id="PTHR48277:SF1">
    <property type="entry name" value="MITOCHONDRIAL RIBOSOMAL PROTEIN S5"/>
    <property type="match status" value="1"/>
</dbReference>
<keyword evidence="5 8" id="KW-0687">Ribonucleoprotein</keyword>
<evidence type="ECO:0000256" key="2">
    <source>
        <dbReference type="ARBA" id="ARBA00008945"/>
    </source>
</evidence>
<evidence type="ECO:0000313" key="11">
    <source>
        <dbReference type="EMBL" id="CEO45826.1"/>
    </source>
</evidence>
<dbReference type="GO" id="GO:0003735">
    <property type="term" value="F:structural constituent of ribosome"/>
    <property type="evidence" value="ECO:0007669"/>
    <property type="project" value="UniProtKB-UniRule"/>
</dbReference>
<keyword evidence="4" id="KW-0496">Mitochondrion</keyword>
<dbReference type="InterPro" id="IPR000851">
    <property type="entry name" value="Ribosomal_uS5"/>
</dbReference>
<evidence type="ECO:0000256" key="9">
    <source>
        <dbReference type="RuleBase" id="RU003823"/>
    </source>
</evidence>
<evidence type="ECO:0000256" key="7">
    <source>
        <dbReference type="ARBA" id="ARBA00039335"/>
    </source>
</evidence>
<evidence type="ECO:0000259" key="10">
    <source>
        <dbReference type="PROSITE" id="PS50881"/>
    </source>
</evidence>
<reference evidence="11" key="1">
    <citation type="submission" date="2015-01" db="EMBL/GenBank/DDBJ databases">
        <authorList>
            <person name="Durling Mikael"/>
        </authorList>
    </citation>
    <scope>NUCLEOTIDE SEQUENCE</scope>
</reference>
<dbReference type="PROSITE" id="PS00585">
    <property type="entry name" value="RIBOSOMAL_S5"/>
    <property type="match status" value="1"/>
</dbReference>
<dbReference type="SUPFAM" id="SSF54768">
    <property type="entry name" value="dsRNA-binding domain-like"/>
    <property type="match status" value="1"/>
</dbReference>
<evidence type="ECO:0000256" key="8">
    <source>
        <dbReference type="PROSITE-ProRule" id="PRU00268"/>
    </source>
</evidence>
<dbReference type="Gene3D" id="3.30.230.10">
    <property type="match status" value="1"/>
</dbReference>
<dbReference type="FunFam" id="3.30.160.20:FF:000022">
    <property type="entry name" value="28S ribosomal protein S5, mitochondrial"/>
    <property type="match status" value="1"/>
</dbReference>
<dbReference type="InterPro" id="IPR005324">
    <property type="entry name" value="Ribosomal_uS5_C"/>
</dbReference>
<dbReference type="EMBL" id="CDPU01000003">
    <property type="protein sequence ID" value="CEO45826.1"/>
    <property type="molecule type" value="Genomic_DNA"/>
</dbReference>
<comment type="subcellular location">
    <subcellularLocation>
        <location evidence="1">Mitochondrion</location>
    </subcellularLocation>
</comment>
<evidence type="ECO:0000256" key="4">
    <source>
        <dbReference type="ARBA" id="ARBA00023128"/>
    </source>
</evidence>
<proteinExistence type="inferred from homology"/>
<dbReference type="FunFam" id="3.30.230.10:FF:000041">
    <property type="entry name" value="37S ribosomal protein S5"/>
    <property type="match status" value="1"/>
</dbReference>
<dbReference type="GO" id="GO:0006412">
    <property type="term" value="P:translation"/>
    <property type="evidence" value="ECO:0007669"/>
    <property type="project" value="InterPro"/>
</dbReference>
<feature type="domain" description="S5 DRBM" evidence="10">
    <location>
        <begin position="337"/>
        <end position="400"/>
    </location>
</feature>
<sequence length="501" mass="56558">MSVARPTRSLLGKYISSAAAQSRSPASAVVCRQFHSSAPCQKKRRSQFRNVKAEELGLLKPDAMEKYQKEHLPDYTPEELELLRQKYTPEQMEALEAAEQAVKPGDIAIQGRLRDDLFRPKYIEDFTVMDPRYDLKPDLKGTLREHKWDDNDERFEEEFLDKFSKVMEKGTNNQLTRAMIRALRRVKTSQGRDMIDLTEAELNDMEKDPSLLEKYLVKPDEREPKYKEKESESDDFITRAQALKLDEMVEAAWKKELDLLSHSKHTELKPSTFELEEDGPTGPIRLHTAEAVELGKVPGVAGLYKTSADEDDGKDDMGQYTELKQLTGMTLSELKSIYNKTLVVRHVHNQTRLGKIRSISAMVIAGNGNGRLGLGVGKSTQMDVAVNTATMLAIRNMKPLRRYENRTIYGNITSKVSGTVVELSARPPGFGLRVPSRLFEMCRAAGLHDLAVHMPRSKNPMNTVKATYNALMNQPDPEEIAIGRGKKLVDARKVYYGGAVL</sequence>
<dbReference type="PROSITE" id="PS50881">
    <property type="entry name" value="S5_DSRBD"/>
    <property type="match status" value="1"/>
</dbReference>
<dbReference type="InterPro" id="IPR020568">
    <property type="entry name" value="Ribosomal_Su5_D2-typ_SF"/>
</dbReference>
<comment type="similarity">
    <text evidence="2 9">Belongs to the universal ribosomal protein uS5 family.</text>
</comment>
<dbReference type="Pfam" id="PF00333">
    <property type="entry name" value="Ribosomal_S5"/>
    <property type="match status" value="1"/>
</dbReference>
<dbReference type="Pfam" id="PF03719">
    <property type="entry name" value="Ribosomal_S5_C"/>
    <property type="match status" value="1"/>
</dbReference>
<evidence type="ECO:0000256" key="6">
    <source>
        <dbReference type="ARBA" id="ARBA00037226"/>
    </source>
</evidence>
<evidence type="ECO:0000256" key="3">
    <source>
        <dbReference type="ARBA" id="ARBA00022980"/>
    </source>
</evidence>